<reference evidence="1" key="1">
    <citation type="submission" date="2020-08" db="EMBL/GenBank/DDBJ databases">
        <title>Multicomponent nature underlies the extraordinary mechanical properties of spider dragline silk.</title>
        <authorList>
            <person name="Kono N."/>
            <person name="Nakamura H."/>
            <person name="Mori M."/>
            <person name="Yoshida Y."/>
            <person name="Ohtoshi R."/>
            <person name="Malay A.D."/>
            <person name="Moran D.A.P."/>
            <person name="Tomita M."/>
            <person name="Numata K."/>
            <person name="Arakawa K."/>
        </authorList>
    </citation>
    <scope>NUCLEOTIDE SEQUENCE</scope>
</reference>
<dbReference type="Proteomes" id="UP000887013">
    <property type="component" value="Unassembled WGS sequence"/>
</dbReference>
<proteinExistence type="predicted"/>
<evidence type="ECO:0000313" key="2">
    <source>
        <dbReference type="Proteomes" id="UP000887013"/>
    </source>
</evidence>
<comment type="caution">
    <text evidence="1">The sequence shown here is derived from an EMBL/GenBank/DDBJ whole genome shotgun (WGS) entry which is preliminary data.</text>
</comment>
<organism evidence="1 2">
    <name type="scientific">Nephila pilipes</name>
    <name type="common">Giant wood spider</name>
    <name type="synonym">Nephila maculata</name>
    <dbReference type="NCBI Taxonomy" id="299642"/>
    <lineage>
        <taxon>Eukaryota</taxon>
        <taxon>Metazoa</taxon>
        <taxon>Ecdysozoa</taxon>
        <taxon>Arthropoda</taxon>
        <taxon>Chelicerata</taxon>
        <taxon>Arachnida</taxon>
        <taxon>Araneae</taxon>
        <taxon>Araneomorphae</taxon>
        <taxon>Entelegynae</taxon>
        <taxon>Araneoidea</taxon>
        <taxon>Nephilidae</taxon>
        <taxon>Nephila</taxon>
    </lineage>
</organism>
<name>A0A8X6MWV0_NEPPI</name>
<keyword evidence="2" id="KW-1185">Reference proteome</keyword>
<dbReference type="EMBL" id="BMAW01051685">
    <property type="protein sequence ID" value="GFS81867.1"/>
    <property type="molecule type" value="Genomic_DNA"/>
</dbReference>
<dbReference type="AlphaFoldDB" id="A0A8X6MWV0"/>
<sequence>MGTTPDLGSDISHSHTRLVESTEELRLAGDFVNRWKRLLQIAYHPDFEDHLKQAEARVHDLMSEFGSIAIIMDTHCTVRMISSKHHRLLPIIPKKTYSNT</sequence>
<accession>A0A8X6MWV0</accession>
<evidence type="ECO:0000313" key="1">
    <source>
        <dbReference type="EMBL" id="GFS81867.1"/>
    </source>
</evidence>
<gene>
    <name evidence="1" type="ORF">NPIL_189351</name>
</gene>
<protein>
    <submittedName>
        <fullName evidence="1">Uncharacterized protein</fullName>
    </submittedName>
</protein>